<dbReference type="AlphaFoldDB" id="A0A1D6G365"/>
<dbReference type="EMBL" id="CM000784">
    <property type="protein sequence ID" value="AQK97794.1"/>
    <property type="molecule type" value="Genomic_DNA"/>
</dbReference>
<organism evidence="5">
    <name type="scientific">Zea mays</name>
    <name type="common">Maize</name>
    <dbReference type="NCBI Taxonomy" id="4577"/>
    <lineage>
        <taxon>Eukaryota</taxon>
        <taxon>Viridiplantae</taxon>
        <taxon>Streptophyta</taxon>
        <taxon>Embryophyta</taxon>
        <taxon>Tracheophyta</taxon>
        <taxon>Spermatophyta</taxon>
        <taxon>Magnoliopsida</taxon>
        <taxon>Liliopsida</taxon>
        <taxon>Poales</taxon>
        <taxon>Poaceae</taxon>
        <taxon>PACMAD clade</taxon>
        <taxon>Panicoideae</taxon>
        <taxon>Andropogonodae</taxon>
        <taxon>Andropogoneae</taxon>
        <taxon>Tripsacinae</taxon>
        <taxon>Zea</taxon>
    </lineage>
</organism>
<name>A0A1D6G365_MAIZE</name>
<dbReference type="InterPro" id="IPR015943">
    <property type="entry name" value="WD40/YVTN_repeat-like_dom_sf"/>
</dbReference>
<evidence type="ECO:0000256" key="2">
    <source>
        <dbReference type="ARBA" id="ARBA00022574"/>
    </source>
</evidence>
<dbReference type="InterPro" id="IPR022052">
    <property type="entry name" value="Histone-bd_RBBP4-like_N"/>
</dbReference>
<dbReference type="Pfam" id="PF12265">
    <property type="entry name" value="CAF1C_H4-bd"/>
    <property type="match status" value="1"/>
</dbReference>
<reference evidence="5" key="1">
    <citation type="submission" date="2015-12" db="EMBL/GenBank/DDBJ databases">
        <title>Update maize B73 reference genome by single molecule sequencing technologies.</title>
        <authorList>
            <consortium name="Maize Genome Sequencing Project"/>
            <person name="Ware D."/>
        </authorList>
    </citation>
    <scope>NUCLEOTIDE SEQUENCE</scope>
    <source>
        <tissue evidence="5">Seedling</tissue>
    </source>
</reference>
<comment type="similarity">
    <text evidence="1">Belongs to the WD repeat RBAP46/RBAP48/MSI1 family.</text>
</comment>
<dbReference type="InterPro" id="IPR050459">
    <property type="entry name" value="WD_repeat_RBAP46/RBAP48/MSI1"/>
</dbReference>
<dbReference type="Gene3D" id="2.130.10.10">
    <property type="entry name" value="YVTN repeat-like/Quinoprotein amine dehydrogenase"/>
    <property type="match status" value="1"/>
</dbReference>
<dbReference type="PANTHER" id="PTHR22850">
    <property type="entry name" value="WD40 REPEAT FAMILY"/>
    <property type="match status" value="1"/>
</dbReference>
<accession>A0A1D6G365</accession>
<feature type="domain" description="Histone-binding protein RBBP4-like N-terminal" evidence="4">
    <location>
        <begin position="13"/>
        <end position="61"/>
    </location>
</feature>
<evidence type="ECO:0000256" key="3">
    <source>
        <dbReference type="ARBA" id="ARBA00022737"/>
    </source>
</evidence>
<keyword evidence="3" id="KW-0677">Repeat</keyword>
<protein>
    <submittedName>
        <fullName evidence="5">WD-40 repeat-containing protein MSI4</fullName>
    </submittedName>
</protein>
<sequence>MKERSGSRAAVDERYAQWKSLIPVLYDWFANHNLVWPSLSCRWGPQFEKATYKNRQRLYLSECGIVGIWVQEELVLQFTNLKAIKLLFFVFSGHLTEHLFLEVLQKMVS</sequence>
<evidence type="ECO:0000259" key="4">
    <source>
        <dbReference type="Pfam" id="PF12265"/>
    </source>
</evidence>
<proteinExistence type="inferred from homology"/>
<gene>
    <name evidence="5" type="ORF">ZEAMMB73_Zm00001d011705</name>
</gene>
<evidence type="ECO:0000313" key="5">
    <source>
        <dbReference type="EMBL" id="AQK97794.1"/>
    </source>
</evidence>
<evidence type="ECO:0000256" key="1">
    <source>
        <dbReference type="ARBA" id="ARBA00009341"/>
    </source>
</evidence>
<keyword evidence="2" id="KW-0853">WD repeat</keyword>